<dbReference type="Gene3D" id="1.10.10.10">
    <property type="entry name" value="Winged helix-like DNA-binding domain superfamily/Winged helix DNA-binding domain"/>
    <property type="match status" value="1"/>
</dbReference>
<feature type="domain" description="Disease resistance R13L4/SHOC-2-like LRR" evidence="9">
    <location>
        <begin position="556"/>
        <end position="798"/>
    </location>
</feature>
<dbReference type="FunFam" id="1.10.10.10:FF:000322">
    <property type="entry name" value="Probable disease resistance protein At1g63360"/>
    <property type="match status" value="1"/>
</dbReference>
<dbReference type="CDD" id="cd14798">
    <property type="entry name" value="RX-CC_like"/>
    <property type="match status" value="1"/>
</dbReference>
<keyword evidence="3" id="KW-0677">Repeat</keyword>
<evidence type="ECO:0000256" key="2">
    <source>
        <dbReference type="ARBA" id="ARBA00022614"/>
    </source>
</evidence>
<name>A0AAV8EBB5_9POAL</name>
<comment type="caution">
    <text evidence="10">The sequence shown here is derived from an EMBL/GenBank/DDBJ whole genome shotgun (WGS) entry which is preliminary data.</text>
</comment>
<evidence type="ECO:0000259" key="7">
    <source>
        <dbReference type="Pfam" id="PF18052"/>
    </source>
</evidence>
<dbReference type="InterPro" id="IPR055414">
    <property type="entry name" value="LRR_R13L4/SHOC2-like"/>
</dbReference>
<dbReference type="InterPro" id="IPR044974">
    <property type="entry name" value="Disease_R_plants"/>
</dbReference>
<dbReference type="Gene3D" id="1.20.5.4130">
    <property type="match status" value="1"/>
</dbReference>
<dbReference type="GO" id="GO:0002758">
    <property type="term" value="P:innate immune response-activating signaling pathway"/>
    <property type="evidence" value="ECO:0007669"/>
    <property type="project" value="UniProtKB-ARBA"/>
</dbReference>
<reference evidence="10" key="1">
    <citation type="submission" date="2022-08" db="EMBL/GenBank/DDBJ databases">
        <authorList>
            <person name="Marques A."/>
        </authorList>
    </citation>
    <scope>NUCLEOTIDE SEQUENCE</scope>
    <source>
        <strain evidence="10">RhyPub2mFocal</strain>
        <tissue evidence="10">Leaves</tissue>
    </source>
</reference>
<feature type="domain" description="Disease resistance N-terminal" evidence="7">
    <location>
        <begin position="5"/>
        <end position="92"/>
    </location>
</feature>
<evidence type="ECO:0000256" key="1">
    <source>
        <dbReference type="ARBA" id="ARBA00008894"/>
    </source>
</evidence>
<evidence type="ECO:0000313" key="10">
    <source>
        <dbReference type="EMBL" id="KAJ4776850.1"/>
    </source>
</evidence>
<dbReference type="SUPFAM" id="SSF52058">
    <property type="entry name" value="L domain-like"/>
    <property type="match status" value="1"/>
</dbReference>
<sequence length="803" mass="92243">MAESVVKFVLEKLGDVVVKEVLHLYGVGEQVEKVSRELSRIQAFIKDADRKRIVDERQKQWVKEVRDLAYRIEDVIDTFLVEMPEPKPGKREAVKRWFMKTKKFRVFQRVGDEINQIMARIQEINESRITYGITNIGEGIEEEIRKPVRRIVLPDNDEAGIVGFEADRDKITSLLLDETTTRRSVVSIVGPGGLGKTTLARKVYNSEDVKNQFDVRMWVVISQKFDPIDILRKIAKQLGIQQPQDLSEHELAELYRSLTTKRYLLVLDDIWKNDLWTQIEGILPNSNNKSRVLITTRFFDVAKEADPLSTPYKLQFLTEELSLELFLKKALINRNANEECPPDLLDIGKKIVKRCDGLPLALIVLGGLLSKKQANYATWSRMMQTMDWGKDGEECLAIIGTSYEDLPLVLKSCFMYFAAFPEDHEIDAQSLIRIWIAEGFVPQIQNRTLEDTAYSFLEDLVQRSMIQVSDRDVDGSILLCRIHDVLRDLAIQKAKDDNFLMVCSKSEDLQNCGQMRRLAIHDSSWDSKGKEGKESEELYNNIASASPNLRSLFSWKRMPKVAELMHLRVLCTMSRQTDIENLENFGRLSLLRYVWLNLCVESEKDKKTFQKFIGGMRFLQTVDLRSSYIICDLPDCLWHVKTLRHVLLNSVAQSFSGPLPSVDLPNLQTLSGVVARESWEAEGLPKIPNVKILNIRSSNESQWNNMSALLGTLEHLISLSISGDDIPLNIIDMRGFPFYHRLQSLALTSLNEQETSNTKKISLDHVMLPIHLTTLFLDGLQFQEDPTPVLRKLENLRHFIRYL</sequence>
<proteinExistence type="inferred from homology"/>
<dbReference type="GO" id="GO:0042742">
    <property type="term" value="P:defense response to bacterium"/>
    <property type="evidence" value="ECO:0007669"/>
    <property type="project" value="UniProtKB-ARBA"/>
</dbReference>
<evidence type="ECO:0000256" key="3">
    <source>
        <dbReference type="ARBA" id="ARBA00022737"/>
    </source>
</evidence>
<dbReference type="InterPro" id="IPR058922">
    <property type="entry name" value="WHD_DRP"/>
</dbReference>
<dbReference type="GO" id="GO:0043531">
    <property type="term" value="F:ADP binding"/>
    <property type="evidence" value="ECO:0007669"/>
    <property type="project" value="InterPro"/>
</dbReference>
<dbReference type="PRINTS" id="PR00364">
    <property type="entry name" value="DISEASERSIST"/>
</dbReference>
<dbReference type="SUPFAM" id="SSF52540">
    <property type="entry name" value="P-loop containing nucleoside triphosphate hydrolases"/>
    <property type="match status" value="1"/>
</dbReference>
<protein>
    <submittedName>
        <fullName evidence="10">Nbs-lrr resistance protein</fullName>
    </submittedName>
</protein>
<dbReference type="InterPro" id="IPR027417">
    <property type="entry name" value="P-loop_NTPase"/>
</dbReference>
<evidence type="ECO:0000259" key="8">
    <source>
        <dbReference type="Pfam" id="PF23559"/>
    </source>
</evidence>
<evidence type="ECO:0000313" key="11">
    <source>
        <dbReference type="Proteomes" id="UP001140206"/>
    </source>
</evidence>
<dbReference type="InterPro" id="IPR002182">
    <property type="entry name" value="NB-ARC"/>
</dbReference>
<dbReference type="Pfam" id="PF23598">
    <property type="entry name" value="LRR_14"/>
    <property type="match status" value="1"/>
</dbReference>
<evidence type="ECO:0000259" key="6">
    <source>
        <dbReference type="Pfam" id="PF00931"/>
    </source>
</evidence>
<dbReference type="Gene3D" id="3.80.10.10">
    <property type="entry name" value="Ribonuclease Inhibitor"/>
    <property type="match status" value="1"/>
</dbReference>
<dbReference type="Proteomes" id="UP001140206">
    <property type="component" value="Chromosome 3"/>
</dbReference>
<keyword evidence="4" id="KW-0547">Nucleotide-binding</keyword>
<dbReference type="InterPro" id="IPR032675">
    <property type="entry name" value="LRR_dom_sf"/>
</dbReference>
<evidence type="ECO:0000256" key="4">
    <source>
        <dbReference type="ARBA" id="ARBA00022741"/>
    </source>
</evidence>
<dbReference type="Pfam" id="PF23559">
    <property type="entry name" value="WHD_DRP"/>
    <property type="match status" value="1"/>
</dbReference>
<organism evidence="10 11">
    <name type="scientific">Rhynchospora pubera</name>
    <dbReference type="NCBI Taxonomy" id="906938"/>
    <lineage>
        <taxon>Eukaryota</taxon>
        <taxon>Viridiplantae</taxon>
        <taxon>Streptophyta</taxon>
        <taxon>Embryophyta</taxon>
        <taxon>Tracheophyta</taxon>
        <taxon>Spermatophyta</taxon>
        <taxon>Magnoliopsida</taxon>
        <taxon>Liliopsida</taxon>
        <taxon>Poales</taxon>
        <taxon>Cyperaceae</taxon>
        <taxon>Cyperoideae</taxon>
        <taxon>Rhynchosporeae</taxon>
        <taxon>Rhynchospora</taxon>
    </lineage>
</organism>
<dbReference type="PANTHER" id="PTHR23155:SF1185">
    <property type="entry name" value="DISEASE RESISTANCE RPP8-LIKE PROTEIN 3-RELATED"/>
    <property type="match status" value="1"/>
</dbReference>
<dbReference type="Gene3D" id="1.10.8.430">
    <property type="entry name" value="Helical domain of apoptotic protease-activating factors"/>
    <property type="match status" value="1"/>
</dbReference>
<evidence type="ECO:0000256" key="5">
    <source>
        <dbReference type="ARBA" id="ARBA00022821"/>
    </source>
</evidence>
<dbReference type="InterPro" id="IPR042197">
    <property type="entry name" value="Apaf_helical"/>
</dbReference>
<keyword evidence="5" id="KW-0611">Plant defense</keyword>
<keyword evidence="11" id="KW-1185">Reference proteome</keyword>
<keyword evidence="2" id="KW-0433">Leucine-rich repeat</keyword>
<dbReference type="InterPro" id="IPR038005">
    <property type="entry name" value="RX-like_CC"/>
</dbReference>
<comment type="similarity">
    <text evidence="1">Belongs to the disease resistance NB-LRR family.</text>
</comment>
<dbReference type="InterPro" id="IPR041118">
    <property type="entry name" value="Rx_N"/>
</dbReference>
<feature type="domain" description="NB-ARC" evidence="6">
    <location>
        <begin position="166"/>
        <end position="332"/>
    </location>
</feature>
<dbReference type="FunFam" id="3.40.50.300:FF:001091">
    <property type="entry name" value="Probable disease resistance protein At1g61300"/>
    <property type="match status" value="1"/>
</dbReference>
<feature type="domain" description="Disease resistance protein winged helix" evidence="8">
    <location>
        <begin position="420"/>
        <end position="490"/>
    </location>
</feature>
<dbReference type="InterPro" id="IPR036388">
    <property type="entry name" value="WH-like_DNA-bd_sf"/>
</dbReference>
<dbReference type="Pfam" id="PF18052">
    <property type="entry name" value="Rx_N"/>
    <property type="match status" value="1"/>
</dbReference>
<dbReference type="Pfam" id="PF00931">
    <property type="entry name" value="NB-ARC"/>
    <property type="match status" value="1"/>
</dbReference>
<dbReference type="AlphaFoldDB" id="A0AAV8EBB5"/>
<dbReference type="GO" id="GO:0009626">
    <property type="term" value="P:plant-type hypersensitive response"/>
    <property type="evidence" value="ECO:0007669"/>
    <property type="project" value="UniProtKB-ARBA"/>
</dbReference>
<evidence type="ECO:0000259" key="9">
    <source>
        <dbReference type="Pfam" id="PF23598"/>
    </source>
</evidence>
<accession>A0AAV8EBB5</accession>
<gene>
    <name evidence="10" type="ORF">LUZ62_061107</name>
</gene>
<dbReference type="PANTHER" id="PTHR23155">
    <property type="entry name" value="DISEASE RESISTANCE PROTEIN RP"/>
    <property type="match status" value="1"/>
</dbReference>
<dbReference type="EMBL" id="JAMFTS010000003">
    <property type="protein sequence ID" value="KAJ4776850.1"/>
    <property type="molecule type" value="Genomic_DNA"/>
</dbReference>
<dbReference type="Gene3D" id="3.40.50.300">
    <property type="entry name" value="P-loop containing nucleotide triphosphate hydrolases"/>
    <property type="match status" value="1"/>
</dbReference>